<gene>
    <name evidence="1" type="ORF">BN2614_LOCUS3</name>
</gene>
<proteinExistence type="predicted"/>
<dbReference type="Proteomes" id="UP000269945">
    <property type="component" value="Unassembled WGS sequence"/>
</dbReference>
<evidence type="ECO:0000313" key="1">
    <source>
        <dbReference type="EMBL" id="VCW67979.1"/>
    </source>
</evidence>
<comment type="caution">
    <text evidence="1">The sequence shown here is derived from an EMBL/GenBank/DDBJ whole genome shotgun (WGS) entry which is preliminary data.</text>
</comment>
<evidence type="ECO:0000313" key="2">
    <source>
        <dbReference type="Proteomes" id="UP000269945"/>
    </source>
</evidence>
<sequence length="51" mass="5476">GLDVVSSWALCIWLRSRFSDCGDPGAMHCQCLQEGQSHSLVASALAQSLQL</sequence>
<keyword evidence="2" id="KW-1185">Reference proteome</keyword>
<protein>
    <submittedName>
        <fullName evidence="1">Uncharacterized protein</fullName>
    </submittedName>
</protein>
<accession>A0A9X9LH09</accession>
<organism evidence="1 2">
    <name type="scientific">Gulo gulo</name>
    <name type="common">Wolverine</name>
    <name type="synonym">Gluton</name>
    <dbReference type="NCBI Taxonomy" id="48420"/>
    <lineage>
        <taxon>Eukaryota</taxon>
        <taxon>Metazoa</taxon>
        <taxon>Chordata</taxon>
        <taxon>Craniata</taxon>
        <taxon>Vertebrata</taxon>
        <taxon>Euteleostomi</taxon>
        <taxon>Mammalia</taxon>
        <taxon>Eutheria</taxon>
        <taxon>Laurasiatheria</taxon>
        <taxon>Carnivora</taxon>
        <taxon>Caniformia</taxon>
        <taxon>Musteloidea</taxon>
        <taxon>Mustelidae</taxon>
        <taxon>Guloninae</taxon>
        <taxon>Gulo</taxon>
    </lineage>
</organism>
<feature type="non-terminal residue" evidence="1">
    <location>
        <position position="1"/>
    </location>
</feature>
<dbReference type="AlphaFoldDB" id="A0A9X9LH09"/>
<reference evidence="1 2" key="1">
    <citation type="submission" date="2018-10" db="EMBL/GenBank/DDBJ databases">
        <authorList>
            <person name="Ekblom R."/>
            <person name="Jareborg N."/>
        </authorList>
    </citation>
    <scope>NUCLEOTIDE SEQUENCE [LARGE SCALE GENOMIC DNA]</scope>
    <source>
        <tissue evidence="1">Muscle</tissue>
    </source>
</reference>
<feature type="non-terminal residue" evidence="1">
    <location>
        <position position="51"/>
    </location>
</feature>
<name>A0A9X9LH09_GULGU</name>
<dbReference type="EMBL" id="CYRY02003339">
    <property type="protein sequence ID" value="VCW67979.1"/>
    <property type="molecule type" value="Genomic_DNA"/>
</dbReference>